<evidence type="ECO:0000313" key="2">
    <source>
        <dbReference type="EMBL" id="KAK6997220.1"/>
    </source>
</evidence>
<feature type="compositionally biased region" description="Basic and acidic residues" evidence="1">
    <location>
        <begin position="95"/>
        <end position="108"/>
    </location>
</feature>
<evidence type="ECO:0000256" key="1">
    <source>
        <dbReference type="SAM" id="MobiDB-lite"/>
    </source>
</evidence>
<feature type="region of interest" description="Disordered" evidence="1">
    <location>
        <begin position="80"/>
        <end position="109"/>
    </location>
</feature>
<comment type="caution">
    <text evidence="2">The sequence shown here is derived from an EMBL/GenBank/DDBJ whole genome shotgun (WGS) entry which is preliminary data.</text>
</comment>
<organism evidence="2 4">
    <name type="scientific">Favolaschia claudopus</name>
    <dbReference type="NCBI Taxonomy" id="2862362"/>
    <lineage>
        <taxon>Eukaryota</taxon>
        <taxon>Fungi</taxon>
        <taxon>Dikarya</taxon>
        <taxon>Basidiomycota</taxon>
        <taxon>Agaricomycotina</taxon>
        <taxon>Agaricomycetes</taxon>
        <taxon>Agaricomycetidae</taxon>
        <taxon>Agaricales</taxon>
        <taxon>Marasmiineae</taxon>
        <taxon>Mycenaceae</taxon>
        <taxon>Favolaschia</taxon>
    </lineage>
</organism>
<feature type="compositionally biased region" description="Polar residues" evidence="1">
    <location>
        <begin position="80"/>
        <end position="92"/>
    </location>
</feature>
<name>A0AAW0A1I7_9AGAR</name>
<dbReference type="EMBL" id="JAWWNJ010000020">
    <property type="protein sequence ID" value="KAK7035150.1"/>
    <property type="molecule type" value="Genomic_DNA"/>
</dbReference>
<protein>
    <submittedName>
        <fullName evidence="2">Uncharacterized protein</fullName>
    </submittedName>
</protein>
<dbReference type="Proteomes" id="UP001362999">
    <property type="component" value="Unassembled WGS sequence"/>
</dbReference>
<proteinExistence type="predicted"/>
<gene>
    <name evidence="3" type="ORF">R3P38DRAFT_2772166</name>
    <name evidence="2" type="ORF">R3P38DRAFT_2798738</name>
</gene>
<keyword evidence="4" id="KW-1185">Reference proteome</keyword>
<dbReference type="AlphaFoldDB" id="A0AAW0A1I7"/>
<sequence>MTQLSRSFVPRRTTSTFVPLEMVKWSRSRAIWLHGPSFILQHTLVTGVTVLHNNGLPAISAAAARLHAAGFVIALKSSRANNASSGAESALTQPKAEEAGDSKFELPEHNLPFGITASDLAL</sequence>
<evidence type="ECO:0000313" key="3">
    <source>
        <dbReference type="EMBL" id="KAK7035150.1"/>
    </source>
</evidence>
<reference evidence="2 4" key="1">
    <citation type="journal article" date="2024" name="J Genomics">
        <title>Draft genome sequencing and assembly of Favolaschia claudopus CIRM-BRFM 2984 isolated from oak limbs.</title>
        <authorList>
            <person name="Navarro D."/>
            <person name="Drula E."/>
            <person name="Chaduli D."/>
            <person name="Cazenave R."/>
            <person name="Ahrendt S."/>
            <person name="Wang J."/>
            <person name="Lipzen A."/>
            <person name="Daum C."/>
            <person name="Barry K."/>
            <person name="Grigoriev I.V."/>
            <person name="Favel A."/>
            <person name="Rosso M.N."/>
            <person name="Martin F."/>
        </authorList>
    </citation>
    <scope>NUCLEOTIDE SEQUENCE [LARGE SCALE GENOMIC DNA]</scope>
    <source>
        <strain evidence="2 4">CIRM-BRFM 2984</strain>
    </source>
</reference>
<accession>A0AAW0A1I7</accession>
<dbReference type="EMBL" id="JAWWNJ010000093">
    <property type="protein sequence ID" value="KAK6997220.1"/>
    <property type="molecule type" value="Genomic_DNA"/>
</dbReference>
<evidence type="ECO:0000313" key="4">
    <source>
        <dbReference type="Proteomes" id="UP001362999"/>
    </source>
</evidence>